<reference evidence="3 4" key="1">
    <citation type="journal article" date="2012" name="BMC Genomics">
        <title>Sequencing the genome of Marssonina brunnea reveals fungus-poplar co-evolution.</title>
        <authorList>
            <person name="Zhu S."/>
            <person name="Cao Y.-Z."/>
            <person name="Jiang C."/>
            <person name="Tan B.-Y."/>
            <person name="Wang Z."/>
            <person name="Feng S."/>
            <person name="Zhang L."/>
            <person name="Su X.-H."/>
            <person name="Brejova B."/>
            <person name="Vinar T."/>
            <person name="Xu M."/>
            <person name="Wang M.-X."/>
            <person name="Zhang S.-G."/>
            <person name="Huang M.-R."/>
            <person name="Wu R."/>
            <person name="Zhou Y."/>
        </authorList>
    </citation>
    <scope>NUCLEOTIDE SEQUENCE [LARGE SCALE GENOMIC DNA]</scope>
    <source>
        <strain evidence="3 4">MB_m1</strain>
    </source>
</reference>
<keyword evidence="4" id="KW-1185">Reference proteome</keyword>
<evidence type="ECO:0000256" key="1">
    <source>
        <dbReference type="SAM" id="MobiDB-lite"/>
    </source>
</evidence>
<evidence type="ECO:0000313" key="4">
    <source>
        <dbReference type="Proteomes" id="UP000006753"/>
    </source>
</evidence>
<dbReference type="OrthoDB" id="2103474at2759"/>
<feature type="region of interest" description="Disordered" evidence="1">
    <location>
        <begin position="264"/>
        <end position="351"/>
    </location>
</feature>
<dbReference type="PANTHER" id="PTHR35519">
    <property type="entry name" value="MEMBRANE PROTEINS"/>
    <property type="match status" value="1"/>
</dbReference>
<protein>
    <submittedName>
        <fullName evidence="3">PH domain-containing protein</fullName>
    </submittedName>
</protein>
<dbReference type="eggNOG" id="ENOG502S45T">
    <property type="taxonomic scope" value="Eukaryota"/>
</dbReference>
<feature type="transmembrane region" description="Helical" evidence="2">
    <location>
        <begin position="159"/>
        <end position="182"/>
    </location>
</feature>
<dbReference type="AlphaFoldDB" id="K1WS18"/>
<dbReference type="PANTHER" id="PTHR35519:SF2">
    <property type="entry name" value="PH DOMAIN PROTEIN"/>
    <property type="match status" value="1"/>
</dbReference>
<dbReference type="KEGG" id="mbe:MBM_01127"/>
<name>K1WS18_MARBU</name>
<feature type="transmembrane region" description="Helical" evidence="2">
    <location>
        <begin position="212"/>
        <end position="232"/>
    </location>
</feature>
<keyword evidence="2" id="KW-0472">Membrane</keyword>
<sequence length="351" mass="38916">MFGCHRNNDVVAKGGGADLTIARQTILVLQISNQRGWSSLSEGNRFVVLFSYQSKASPQSIYNYSYNYNYPVHLQHLNSTTTIMASFVAKIISKKILGETLENNFGKDDPYFETVPATRLDGKPSKKIKKRRKALPPGISAHDAKVLTKVKRRAYRLDMCLFSCLGIRFGWSSVIGIIPAIGDAIDAFMALMVYRTCTQVEGGLPSDVKMKMILNIIVDFGVGLVPFLGDIVDALFRANTKNAVILEHYLREKGAKSLEARGQIAPDIDPSDPDVFDVQSSDENPPPHYANQASTRHGTGKVPKQHDHGVRGGGSKQRIQDPEMGYEVRRPEAAYDNETRGNKSTSRKGRR</sequence>
<keyword evidence="2" id="KW-1133">Transmembrane helix</keyword>
<dbReference type="Proteomes" id="UP000006753">
    <property type="component" value="Unassembled WGS sequence"/>
</dbReference>
<feature type="compositionally biased region" description="Basic and acidic residues" evidence="1">
    <location>
        <begin position="318"/>
        <end position="341"/>
    </location>
</feature>
<organism evidence="3 4">
    <name type="scientific">Marssonina brunnea f. sp. multigermtubi (strain MB_m1)</name>
    <name type="common">Marssonina leaf spot fungus</name>
    <dbReference type="NCBI Taxonomy" id="1072389"/>
    <lineage>
        <taxon>Eukaryota</taxon>
        <taxon>Fungi</taxon>
        <taxon>Dikarya</taxon>
        <taxon>Ascomycota</taxon>
        <taxon>Pezizomycotina</taxon>
        <taxon>Leotiomycetes</taxon>
        <taxon>Helotiales</taxon>
        <taxon>Drepanopezizaceae</taxon>
        <taxon>Drepanopeziza</taxon>
    </lineage>
</organism>
<dbReference type="InParanoid" id="K1WS18"/>
<evidence type="ECO:0000313" key="3">
    <source>
        <dbReference type="EMBL" id="EKD20445.1"/>
    </source>
</evidence>
<proteinExistence type="predicted"/>
<evidence type="ECO:0000256" key="2">
    <source>
        <dbReference type="SAM" id="Phobius"/>
    </source>
</evidence>
<dbReference type="HOGENOM" id="CLU_067862_1_1_1"/>
<dbReference type="InterPro" id="IPR025187">
    <property type="entry name" value="DUF4112"/>
</dbReference>
<gene>
    <name evidence="3" type="ORF">MBM_01127</name>
</gene>
<keyword evidence="2" id="KW-0812">Transmembrane</keyword>
<accession>K1WS18</accession>
<dbReference type="Pfam" id="PF13430">
    <property type="entry name" value="DUF4112"/>
    <property type="match status" value="1"/>
</dbReference>
<dbReference type="EMBL" id="JH921429">
    <property type="protein sequence ID" value="EKD20445.1"/>
    <property type="molecule type" value="Genomic_DNA"/>
</dbReference>